<evidence type="ECO:0000313" key="3">
    <source>
        <dbReference type="Proteomes" id="UP000759103"/>
    </source>
</evidence>
<keyword evidence="1" id="KW-0472">Membrane</keyword>
<reference evidence="2 3" key="1">
    <citation type="submission" date="2021-07" db="EMBL/GenBank/DDBJ databases">
        <title>Sphingomonas sp.</title>
        <authorList>
            <person name="Feng G."/>
            <person name="Li J."/>
            <person name="Pan M."/>
        </authorList>
    </citation>
    <scope>NUCLEOTIDE SEQUENCE [LARGE SCALE GENOMIC DNA]</scope>
    <source>
        <strain evidence="2 3">RRHST34</strain>
    </source>
</reference>
<keyword evidence="3" id="KW-1185">Reference proteome</keyword>
<dbReference type="Proteomes" id="UP000759103">
    <property type="component" value="Unassembled WGS sequence"/>
</dbReference>
<sequence length="104" mass="10721">MVSVRARGWTALAVPPLAWFGFEQGLSALLHARCDLAGWGLAWGTVSLAVCALAASLARPLARRGGDLLAGAWLARLALVLAGIFALAIAFQTLAILLLPACVG</sequence>
<organism evidence="2 3">
    <name type="scientific">Sphingomonas citri</name>
    <dbReference type="NCBI Taxonomy" id="2862499"/>
    <lineage>
        <taxon>Bacteria</taxon>
        <taxon>Pseudomonadati</taxon>
        <taxon>Pseudomonadota</taxon>
        <taxon>Alphaproteobacteria</taxon>
        <taxon>Sphingomonadales</taxon>
        <taxon>Sphingomonadaceae</taxon>
        <taxon>Sphingomonas</taxon>
    </lineage>
</organism>
<feature type="transmembrane region" description="Helical" evidence="1">
    <location>
        <begin position="42"/>
        <end position="62"/>
    </location>
</feature>
<keyword evidence="1" id="KW-0812">Transmembrane</keyword>
<protein>
    <submittedName>
        <fullName evidence="2">Uncharacterized protein</fullName>
    </submittedName>
</protein>
<evidence type="ECO:0000256" key="1">
    <source>
        <dbReference type="SAM" id="Phobius"/>
    </source>
</evidence>
<name>A0ABS7BLH8_9SPHN</name>
<accession>A0ABS7BLH8</accession>
<keyword evidence="1" id="KW-1133">Transmembrane helix</keyword>
<dbReference type="EMBL" id="JAHXZN010000001">
    <property type="protein sequence ID" value="MBW6530345.1"/>
    <property type="molecule type" value="Genomic_DNA"/>
</dbReference>
<proteinExistence type="predicted"/>
<feature type="transmembrane region" description="Helical" evidence="1">
    <location>
        <begin position="74"/>
        <end position="99"/>
    </location>
</feature>
<comment type="caution">
    <text evidence="2">The sequence shown here is derived from an EMBL/GenBank/DDBJ whole genome shotgun (WGS) entry which is preliminary data.</text>
</comment>
<evidence type="ECO:0000313" key="2">
    <source>
        <dbReference type="EMBL" id="MBW6530345.1"/>
    </source>
</evidence>
<dbReference type="RefSeq" id="WP_219747717.1">
    <property type="nucleotide sequence ID" value="NZ_JAHXZN010000001.1"/>
</dbReference>
<gene>
    <name evidence="2" type="ORF">KZ820_06315</name>
</gene>